<keyword evidence="1" id="KW-0812">Transmembrane</keyword>
<sequence>MLPIHQRLTLYSNQERYQFVPADNLGSPSLSVNRATGEIQLSRHDSVPNNARRSNHKIYGILGLISLALGDYIVVITNRDSKGKLIGNHVYQATAFAILPLNPDINVQSPPHPVEAHLLKLLRAHLDSGIFLFSYEYDVTRRMQVQWQHHNRDADKGMWEVADDRFFWNKYLQSRLTEHAATVDRELSHYILPVIYGTFDARPAFLHGRHIQIALISRRSRYRAGTRYFRRGIDQDGHVANFNETEQLVFVENPQQKQVSDVPSYSHQFSFVQIRGSIPLFWAEVNTLRYVPDLQIMDLPITDLALRTHLEEQVRLYGSQHIVNLVNHIGHEKPIKEAYERHVAQAKVPHVAYDYFDFHTECKRMRYDRVSLLIDRIGADLEGKGYFQLNRGDDRPMKVQTGVVRTNCMDNLDRTNVIQGALAKWTLNRQLQAVGILPPNASIDDYESTSKDFRELWADHADLIAQAYAGSGALKSDFTRTNKRTRQGALEDGVKSTLRYLKNNYFDGARQDAFDLFTGAWVADHQSLSSAIITDTRPLVLRSMPAVAVFSLFMICAGLTLPRTSDYSLLYYFVLWSTFLALSLVFVYLHGIDYVSWPRLLPLTDIIHYDGPGFREAHHGKGFGGPKSKAKSVNRWQPNHSDLSIHGEEIEMGHRKRVD</sequence>
<dbReference type="EMBL" id="ML178815">
    <property type="protein sequence ID" value="TFL06498.1"/>
    <property type="molecule type" value="Genomic_DNA"/>
</dbReference>
<dbReference type="GO" id="GO:0005783">
    <property type="term" value="C:endoplasmic reticulum"/>
    <property type="evidence" value="ECO:0007669"/>
    <property type="project" value="TreeGrafter"/>
</dbReference>
<name>A0A5C3QYT2_9AGAR</name>
<protein>
    <submittedName>
        <fullName evidence="3">SacI homology domain-containing protein</fullName>
    </submittedName>
</protein>
<dbReference type="Pfam" id="PF02383">
    <property type="entry name" value="Syja_N"/>
    <property type="match status" value="1"/>
</dbReference>
<evidence type="ECO:0000259" key="2">
    <source>
        <dbReference type="PROSITE" id="PS50275"/>
    </source>
</evidence>
<keyword evidence="4" id="KW-1185">Reference proteome</keyword>
<dbReference type="PROSITE" id="PS50275">
    <property type="entry name" value="SAC"/>
    <property type="match status" value="1"/>
</dbReference>
<organism evidence="3 4">
    <name type="scientific">Pterulicium gracile</name>
    <dbReference type="NCBI Taxonomy" id="1884261"/>
    <lineage>
        <taxon>Eukaryota</taxon>
        <taxon>Fungi</taxon>
        <taxon>Dikarya</taxon>
        <taxon>Basidiomycota</taxon>
        <taxon>Agaricomycotina</taxon>
        <taxon>Agaricomycetes</taxon>
        <taxon>Agaricomycetidae</taxon>
        <taxon>Agaricales</taxon>
        <taxon>Pleurotineae</taxon>
        <taxon>Pterulaceae</taxon>
        <taxon>Pterulicium</taxon>
    </lineage>
</organism>
<dbReference type="AlphaFoldDB" id="A0A5C3QYT2"/>
<dbReference type="Proteomes" id="UP000305067">
    <property type="component" value="Unassembled WGS sequence"/>
</dbReference>
<feature type="transmembrane region" description="Helical" evidence="1">
    <location>
        <begin position="539"/>
        <end position="561"/>
    </location>
</feature>
<feature type="transmembrane region" description="Helical" evidence="1">
    <location>
        <begin position="567"/>
        <end position="589"/>
    </location>
</feature>
<gene>
    <name evidence="3" type="ORF">BDV98DRAFT_540752</name>
</gene>
<dbReference type="InterPro" id="IPR002013">
    <property type="entry name" value="SAC_dom"/>
</dbReference>
<dbReference type="GO" id="GO:0046856">
    <property type="term" value="P:phosphatidylinositol dephosphorylation"/>
    <property type="evidence" value="ECO:0007669"/>
    <property type="project" value="TreeGrafter"/>
</dbReference>
<dbReference type="OrthoDB" id="405996at2759"/>
<dbReference type="GO" id="GO:0043812">
    <property type="term" value="F:phosphatidylinositol-4-phosphate phosphatase activity"/>
    <property type="evidence" value="ECO:0007669"/>
    <property type="project" value="TreeGrafter"/>
</dbReference>
<keyword evidence="1" id="KW-0472">Membrane</keyword>
<evidence type="ECO:0000313" key="4">
    <source>
        <dbReference type="Proteomes" id="UP000305067"/>
    </source>
</evidence>
<feature type="domain" description="SAC" evidence="2">
    <location>
        <begin position="122"/>
        <end position="470"/>
    </location>
</feature>
<evidence type="ECO:0000313" key="3">
    <source>
        <dbReference type="EMBL" id="TFL06498.1"/>
    </source>
</evidence>
<reference evidence="3 4" key="1">
    <citation type="journal article" date="2019" name="Nat. Ecol. Evol.">
        <title>Megaphylogeny resolves global patterns of mushroom evolution.</title>
        <authorList>
            <person name="Varga T."/>
            <person name="Krizsan K."/>
            <person name="Foldi C."/>
            <person name="Dima B."/>
            <person name="Sanchez-Garcia M."/>
            <person name="Sanchez-Ramirez S."/>
            <person name="Szollosi G.J."/>
            <person name="Szarkandi J.G."/>
            <person name="Papp V."/>
            <person name="Albert L."/>
            <person name="Andreopoulos W."/>
            <person name="Angelini C."/>
            <person name="Antonin V."/>
            <person name="Barry K.W."/>
            <person name="Bougher N.L."/>
            <person name="Buchanan P."/>
            <person name="Buyck B."/>
            <person name="Bense V."/>
            <person name="Catcheside P."/>
            <person name="Chovatia M."/>
            <person name="Cooper J."/>
            <person name="Damon W."/>
            <person name="Desjardin D."/>
            <person name="Finy P."/>
            <person name="Geml J."/>
            <person name="Haridas S."/>
            <person name="Hughes K."/>
            <person name="Justo A."/>
            <person name="Karasinski D."/>
            <person name="Kautmanova I."/>
            <person name="Kiss B."/>
            <person name="Kocsube S."/>
            <person name="Kotiranta H."/>
            <person name="LaButti K.M."/>
            <person name="Lechner B.E."/>
            <person name="Liimatainen K."/>
            <person name="Lipzen A."/>
            <person name="Lukacs Z."/>
            <person name="Mihaltcheva S."/>
            <person name="Morgado L.N."/>
            <person name="Niskanen T."/>
            <person name="Noordeloos M.E."/>
            <person name="Ohm R.A."/>
            <person name="Ortiz-Santana B."/>
            <person name="Ovrebo C."/>
            <person name="Racz N."/>
            <person name="Riley R."/>
            <person name="Savchenko A."/>
            <person name="Shiryaev A."/>
            <person name="Soop K."/>
            <person name="Spirin V."/>
            <person name="Szebenyi C."/>
            <person name="Tomsovsky M."/>
            <person name="Tulloss R.E."/>
            <person name="Uehling J."/>
            <person name="Grigoriev I.V."/>
            <person name="Vagvolgyi C."/>
            <person name="Papp T."/>
            <person name="Martin F.M."/>
            <person name="Miettinen O."/>
            <person name="Hibbett D.S."/>
            <person name="Nagy L.G."/>
        </authorList>
    </citation>
    <scope>NUCLEOTIDE SEQUENCE [LARGE SCALE GENOMIC DNA]</scope>
    <source>
        <strain evidence="3 4">CBS 309.79</strain>
    </source>
</reference>
<dbReference type="PANTHER" id="PTHR45662:SF2">
    <property type="entry name" value="PHOSPHATIDYLINOSITOL-3-PHOSPHATASE SAC1"/>
    <property type="match status" value="1"/>
</dbReference>
<keyword evidence="1" id="KW-1133">Transmembrane helix</keyword>
<accession>A0A5C3QYT2</accession>
<dbReference type="PANTHER" id="PTHR45662">
    <property type="entry name" value="PHOSPHATIDYLINOSITIDE PHOSPHATASE SAC1"/>
    <property type="match status" value="1"/>
</dbReference>
<proteinExistence type="predicted"/>
<evidence type="ECO:0000256" key="1">
    <source>
        <dbReference type="SAM" id="Phobius"/>
    </source>
</evidence>
<dbReference type="STRING" id="1884261.A0A5C3QYT2"/>